<protein>
    <submittedName>
        <fullName evidence="4">Aminotransferase class III-fold pyridoxal phosphate-dependent enzyme</fullName>
    </submittedName>
</protein>
<evidence type="ECO:0000256" key="2">
    <source>
        <dbReference type="ARBA" id="ARBA00022898"/>
    </source>
</evidence>
<evidence type="ECO:0000256" key="3">
    <source>
        <dbReference type="RuleBase" id="RU003560"/>
    </source>
</evidence>
<organism evidence="4 5">
    <name type="scientific">Microbispora hainanensis</name>
    <dbReference type="NCBI Taxonomy" id="568844"/>
    <lineage>
        <taxon>Bacteria</taxon>
        <taxon>Bacillati</taxon>
        <taxon>Actinomycetota</taxon>
        <taxon>Actinomycetes</taxon>
        <taxon>Streptosporangiales</taxon>
        <taxon>Streptosporangiaceae</taxon>
        <taxon>Microbispora</taxon>
    </lineage>
</organism>
<accession>A0A544Z2Q3</accession>
<dbReference type="PROSITE" id="PS00600">
    <property type="entry name" value="AA_TRANSFER_CLASS_3"/>
    <property type="match status" value="1"/>
</dbReference>
<gene>
    <name evidence="4" type="ORF">FLX08_05385</name>
</gene>
<reference evidence="4 5" key="1">
    <citation type="submission" date="2019-07" db="EMBL/GenBank/DDBJ databases">
        <title>Microbispora hainanensis DSM 45428.</title>
        <authorList>
            <person name="Thawai C."/>
        </authorList>
    </citation>
    <scope>NUCLEOTIDE SEQUENCE [LARGE SCALE GENOMIC DNA]</scope>
    <source>
        <strain evidence="4 5">DSM 45428</strain>
    </source>
</reference>
<dbReference type="PANTHER" id="PTHR43713:SF3">
    <property type="entry name" value="GLUTAMATE-1-SEMIALDEHYDE 2,1-AMINOMUTASE 1, CHLOROPLASTIC-RELATED"/>
    <property type="match status" value="1"/>
</dbReference>
<dbReference type="InterPro" id="IPR049704">
    <property type="entry name" value="Aminotrans_3_PPA_site"/>
</dbReference>
<evidence type="ECO:0000313" key="5">
    <source>
        <dbReference type="Proteomes" id="UP000316541"/>
    </source>
</evidence>
<dbReference type="EMBL" id="VIRM01000004">
    <property type="protein sequence ID" value="TQS23298.1"/>
    <property type="molecule type" value="Genomic_DNA"/>
</dbReference>
<dbReference type="InterPro" id="IPR015421">
    <property type="entry name" value="PyrdxlP-dep_Trfase_major"/>
</dbReference>
<keyword evidence="2 3" id="KW-0663">Pyridoxal phosphate</keyword>
<dbReference type="GO" id="GO:0008483">
    <property type="term" value="F:transaminase activity"/>
    <property type="evidence" value="ECO:0007669"/>
    <property type="project" value="UniProtKB-KW"/>
</dbReference>
<dbReference type="AlphaFoldDB" id="A0A544Z2Q3"/>
<dbReference type="Gene3D" id="3.40.640.10">
    <property type="entry name" value="Type I PLP-dependent aspartate aminotransferase-like (Major domain)"/>
    <property type="match status" value="1"/>
</dbReference>
<dbReference type="Pfam" id="PF00202">
    <property type="entry name" value="Aminotran_3"/>
    <property type="match status" value="1"/>
</dbReference>
<keyword evidence="4" id="KW-0032">Aminotransferase</keyword>
<dbReference type="InterPro" id="IPR015424">
    <property type="entry name" value="PyrdxlP-dep_Trfase"/>
</dbReference>
<keyword evidence="4" id="KW-0808">Transferase</keyword>
<dbReference type="InterPro" id="IPR015422">
    <property type="entry name" value="PyrdxlP-dep_Trfase_small"/>
</dbReference>
<dbReference type="Proteomes" id="UP000316541">
    <property type="component" value="Unassembled WGS sequence"/>
</dbReference>
<name>A0A544Z2Q3_9ACTN</name>
<comment type="similarity">
    <text evidence="3">Belongs to the class-III pyridoxal-phosphate-dependent aminotransferase family.</text>
</comment>
<dbReference type="RefSeq" id="WP_142617054.1">
    <property type="nucleotide sequence ID" value="NZ_VIRM01000004.1"/>
</dbReference>
<evidence type="ECO:0000313" key="4">
    <source>
        <dbReference type="EMBL" id="TQS23298.1"/>
    </source>
</evidence>
<proteinExistence type="inferred from homology"/>
<dbReference type="Gene3D" id="3.90.1150.10">
    <property type="entry name" value="Aspartate Aminotransferase, domain 1"/>
    <property type="match status" value="1"/>
</dbReference>
<sequence length="488" mass="53319">MSSPSAPAAQQLVDDILGQPWVADLVMELAERQRRSTELAAQVRELSVTNDVFLPFHAPPFPLVVAEARGSRLLDVDGNSYLDLHLGFGGQSLWGHNPPRVVEFVREQLAVSTGNGYLNPIELDLVRLMRELVPHCEKFAFLNSGTDATNAAIRLARAHTGRRLVAKFEGCWHGVHDVAAHNTAFMAHGHPLIQPFPEIGENGIPRMPAFAGVAPGEVLVLPHRIEAAVDLIDRNRDELACVIADPVCQSYPFLDQTIPEVKAVSERCAQLGVPFILDEVLTGFRFGPAGAAGHFGIRADLYTYGKVVSGLGIPLSAVGGRAELLDHMQTTGLPLTDIGRKTCVQTTHAGNHLALAASYASLSLLREAGDAYYERTRAKVAKIQEHLAAFREETRIPLRLLGFGDFIGSFGFIAEDSYDDYRRFASAVNPIGLFLLTLMLRRRGVYTLSLPMFFTGDAHSDADIDELCRAVTDSALELDKHGFPFILP</sequence>
<comment type="cofactor">
    <cofactor evidence="1">
        <name>pyridoxal 5'-phosphate</name>
        <dbReference type="ChEBI" id="CHEBI:597326"/>
    </cofactor>
</comment>
<comment type="caution">
    <text evidence="4">The sequence shown here is derived from an EMBL/GenBank/DDBJ whole genome shotgun (WGS) entry which is preliminary data.</text>
</comment>
<dbReference type="GO" id="GO:0030170">
    <property type="term" value="F:pyridoxal phosphate binding"/>
    <property type="evidence" value="ECO:0007669"/>
    <property type="project" value="InterPro"/>
</dbReference>
<dbReference type="SUPFAM" id="SSF53383">
    <property type="entry name" value="PLP-dependent transferases"/>
    <property type="match status" value="1"/>
</dbReference>
<dbReference type="PANTHER" id="PTHR43713">
    <property type="entry name" value="GLUTAMATE-1-SEMIALDEHYDE 2,1-AMINOMUTASE"/>
    <property type="match status" value="1"/>
</dbReference>
<dbReference type="InterPro" id="IPR005814">
    <property type="entry name" value="Aminotrans_3"/>
</dbReference>
<evidence type="ECO:0000256" key="1">
    <source>
        <dbReference type="ARBA" id="ARBA00001933"/>
    </source>
</evidence>